<dbReference type="PANTHER" id="PTHR21534">
    <property type="entry name" value="KATANIN-INTERACTING PROTEIN"/>
    <property type="match status" value="1"/>
</dbReference>
<dbReference type="EMBL" id="MLAK01000292">
    <property type="protein sequence ID" value="OHT14940.1"/>
    <property type="molecule type" value="Genomic_DNA"/>
</dbReference>
<comment type="caution">
    <text evidence="2">The sequence shown here is derived from an EMBL/GenBank/DDBJ whole genome shotgun (WGS) entry which is preliminary data.</text>
</comment>
<evidence type="ECO:0000259" key="1">
    <source>
        <dbReference type="Pfam" id="PF14652"/>
    </source>
</evidence>
<name>A0A1J4KZ17_9EUKA</name>
<proteinExistence type="predicted"/>
<reference evidence="2" key="1">
    <citation type="submission" date="2016-10" db="EMBL/GenBank/DDBJ databases">
        <authorList>
            <person name="Benchimol M."/>
            <person name="Almeida L.G."/>
            <person name="Vasconcelos A.T."/>
            <person name="Perreira-Neves A."/>
            <person name="Rosa I.A."/>
            <person name="Tasca T."/>
            <person name="Bogo M.R."/>
            <person name="de Souza W."/>
        </authorList>
    </citation>
    <scope>NUCLEOTIDE SEQUENCE [LARGE SCALE GENOMIC DNA]</scope>
    <source>
        <strain evidence="2">K</strain>
    </source>
</reference>
<keyword evidence="3" id="KW-1185">Reference proteome</keyword>
<dbReference type="RefSeq" id="XP_068368076.1">
    <property type="nucleotide sequence ID" value="XM_068497900.1"/>
</dbReference>
<evidence type="ECO:0000313" key="2">
    <source>
        <dbReference type="EMBL" id="OHT14940.1"/>
    </source>
</evidence>
<sequence length="431" mass="49258">MAGVISMNSKQNLLSYKSTRDMSKILNPQAKIKTPGIQKPKNQLDTVFGSHSVHSIPPSFSFRDFQKKLPHAQIKLDNNLKNHYGVNSTLSLSRPVCGKMITVQILSNHGSNSKISLSSIVLLDEKRRQIEIKAISSVPVLSNPKNLENLINTNLLKDDLEVFNMDWPLPQQYESLSIIITIDQGNHPKYVRIWNSKNSDDSSTKNVIILNGVKQIGSGEIPKGFGVDIEIQQEQGMEQSNSTLLLQELFPSLMPEKKLEDSFGGYPFQNTQKISLEILSTYCDEKYIGINGIDFYNDNYQKLIDLDIKDIIVENCSMVQNHSALTRCSKHSVNDHDMFLAETNWTQRPIINFVFRNKVRLSKIVIWNWNAEKRNLKFGIKSLILRADDKLFFAGTVRLANGRIYGMEYCSTEIWLTDMKSIRDYENYRDD</sequence>
<dbReference type="InterPro" id="IPR027859">
    <property type="entry name" value="KATNIP_dom"/>
</dbReference>
<protein>
    <recommendedName>
        <fullName evidence="1">KATNIP domain-containing protein</fullName>
    </recommendedName>
</protein>
<dbReference type="AlphaFoldDB" id="A0A1J4KZ17"/>
<dbReference type="Proteomes" id="UP000179807">
    <property type="component" value="Unassembled WGS sequence"/>
</dbReference>
<organism evidence="2 3">
    <name type="scientific">Tritrichomonas foetus</name>
    <dbReference type="NCBI Taxonomy" id="1144522"/>
    <lineage>
        <taxon>Eukaryota</taxon>
        <taxon>Metamonada</taxon>
        <taxon>Parabasalia</taxon>
        <taxon>Tritrichomonadida</taxon>
        <taxon>Tritrichomonadidae</taxon>
        <taxon>Tritrichomonas</taxon>
    </lineage>
</organism>
<dbReference type="PANTHER" id="PTHR21534:SF0">
    <property type="entry name" value="KATANIN-INTERACTING PROTEIN"/>
    <property type="match status" value="1"/>
</dbReference>
<evidence type="ECO:0000313" key="3">
    <source>
        <dbReference type="Proteomes" id="UP000179807"/>
    </source>
</evidence>
<accession>A0A1J4KZ17</accession>
<feature type="domain" description="KATNIP" evidence="1">
    <location>
        <begin position="143"/>
        <end position="398"/>
    </location>
</feature>
<dbReference type="OrthoDB" id="304622at2759"/>
<gene>
    <name evidence="2" type="ORF">TRFO_14579</name>
</gene>
<dbReference type="Pfam" id="PF14652">
    <property type="entry name" value="DUF4457"/>
    <property type="match status" value="1"/>
</dbReference>
<dbReference type="GeneID" id="94832604"/>
<dbReference type="InterPro" id="IPR026704">
    <property type="entry name" value="KATNIP"/>
</dbReference>
<dbReference type="VEuPathDB" id="TrichDB:TRFO_14579"/>